<feature type="chain" id="PRO_5014149852" evidence="1">
    <location>
        <begin position="24"/>
        <end position="135"/>
    </location>
</feature>
<proteinExistence type="predicted"/>
<evidence type="ECO:0000256" key="1">
    <source>
        <dbReference type="SAM" id="SignalP"/>
    </source>
</evidence>
<protein>
    <submittedName>
        <fullName evidence="2">Uncharacterized protein</fullName>
    </submittedName>
</protein>
<name>A0A2I0B9N3_9ASPA</name>
<dbReference type="EMBL" id="KZ451903">
    <property type="protein sequence ID" value="PKA64496.1"/>
    <property type="molecule type" value="Genomic_DNA"/>
</dbReference>
<keyword evidence="1" id="KW-0732">Signal</keyword>
<feature type="signal peptide" evidence="1">
    <location>
        <begin position="1"/>
        <end position="23"/>
    </location>
</feature>
<evidence type="ECO:0000313" key="2">
    <source>
        <dbReference type="EMBL" id="PKA64496.1"/>
    </source>
</evidence>
<keyword evidence="3" id="KW-1185">Reference proteome</keyword>
<reference evidence="2 3" key="1">
    <citation type="journal article" date="2017" name="Nature">
        <title>The Apostasia genome and the evolution of orchids.</title>
        <authorList>
            <person name="Zhang G.Q."/>
            <person name="Liu K.W."/>
            <person name="Li Z."/>
            <person name="Lohaus R."/>
            <person name="Hsiao Y.Y."/>
            <person name="Niu S.C."/>
            <person name="Wang J.Y."/>
            <person name="Lin Y.C."/>
            <person name="Xu Q."/>
            <person name="Chen L.J."/>
            <person name="Yoshida K."/>
            <person name="Fujiwara S."/>
            <person name="Wang Z.W."/>
            <person name="Zhang Y.Q."/>
            <person name="Mitsuda N."/>
            <person name="Wang M."/>
            <person name="Liu G.H."/>
            <person name="Pecoraro L."/>
            <person name="Huang H.X."/>
            <person name="Xiao X.J."/>
            <person name="Lin M."/>
            <person name="Wu X.Y."/>
            <person name="Wu W.L."/>
            <person name="Chen Y.Y."/>
            <person name="Chang S.B."/>
            <person name="Sakamoto S."/>
            <person name="Ohme-Takagi M."/>
            <person name="Yagi M."/>
            <person name="Zeng S.J."/>
            <person name="Shen C.Y."/>
            <person name="Yeh C.M."/>
            <person name="Luo Y.B."/>
            <person name="Tsai W.C."/>
            <person name="Van de Peer Y."/>
            <person name="Liu Z.J."/>
        </authorList>
    </citation>
    <scope>NUCLEOTIDE SEQUENCE [LARGE SCALE GENOMIC DNA]</scope>
    <source>
        <strain evidence="3">cv. Shenzhen</strain>
        <tissue evidence="2">Stem</tissue>
    </source>
</reference>
<accession>A0A2I0B9N3</accession>
<organism evidence="2 3">
    <name type="scientific">Apostasia shenzhenica</name>
    <dbReference type="NCBI Taxonomy" id="1088818"/>
    <lineage>
        <taxon>Eukaryota</taxon>
        <taxon>Viridiplantae</taxon>
        <taxon>Streptophyta</taxon>
        <taxon>Embryophyta</taxon>
        <taxon>Tracheophyta</taxon>
        <taxon>Spermatophyta</taxon>
        <taxon>Magnoliopsida</taxon>
        <taxon>Liliopsida</taxon>
        <taxon>Asparagales</taxon>
        <taxon>Orchidaceae</taxon>
        <taxon>Apostasioideae</taxon>
        <taxon>Apostasia</taxon>
    </lineage>
</organism>
<gene>
    <name evidence="2" type="ORF">AXF42_Ash007241</name>
</gene>
<sequence>MANSVGRLLLLLFLLASAATTSALMKPDTDFHAALQLPARAALAAGAVAVELSRQFIPSIEGATVVLKGVIEAVAEEMPGGHYKIGVIYTSKAKYWGRPADLVAQVAFVLLDGKISARNVMAATFEGEVLEASYN</sequence>
<dbReference type="Proteomes" id="UP000236161">
    <property type="component" value="Unassembled WGS sequence"/>
</dbReference>
<evidence type="ECO:0000313" key="3">
    <source>
        <dbReference type="Proteomes" id="UP000236161"/>
    </source>
</evidence>
<dbReference type="AlphaFoldDB" id="A0A2I0B9N3"/>